<reference evidence="7" key="1">
    <citation type="submission" date="2023-06" db="EMBL/GenBank/DDBJ databases">
        <authorList>
            <person name="Delattre M."/>
        </authorList>
    </citation>
    <scope>NUCLEOTIDE SEQUENCE</scope>
    <source>
        <strain evidence="7">AF72</strain>
    </source>
</reference>
<dbReference type="PANTHER" id="PTHR11042">
    <property type="entry name" value="EUKARYOTIC TRANSLATION INITIATION FACTOR 2-ALPHA KINASE EIF2-ALPHA KINASE -RELATED"/>
    <property type="match status" value="1"/>
</dbReference>
<dbReference type="GO" id="GO:0004672">
    <property type="term" value="F:protein kinase activity"/>
    <property type="evidence" value="ECO:0007669"/>
    <property type="project" value="InterPro"/>
</dbReference>
<proteinExistence type="inferred from homology"/>
<evidence type="ECO:0000256" key="3">
    <source>
        <dbReference type="ARBA" id="ARBA00022777"/>
    </source>
</evidence>
<dbReference type="Proteomes" id="UP001177023">
    <property type="component" value="Unassembled WGS sequence"/>
</dbReference>
<dbReference type="GO" id="GO:0005737">
    <property type="term" value="C:cytoplasm"/>
    <property type="evidence" value="ECO:0007669"/>
    <property type="project" value="TreeGrafter"/>
</dbReference>
<dbReference type="Gene3D" id="1.10.510.10">
    <property type="entry name" value="Transferase(Phosphotransferase) domain 1"/>
    <property type="match status" value="1"/>
</dbReference>
<dbReference type="SMART" id="SM00220">
    <property type="entry name" value="S_TKc"/>
    <property type="match status" value="1"/>
</dbReference>
<feature type="non-terminal residue" evidence="7">
    <location>
        <position position="1"/>
    </location>
</feature>
<dbReference type="InterPro" id="IPR011009">
    <property type="entry name" value="Kinase-like_dom_sf"/>
</dbReference>
<organism evidence="7 8">
    <name type="scientific">Mesorhabditis spiculigera</name>
    <dbReference type="NCBI Taxonomy" id="96644"/>
    <lineage>
        <taxon>Eukaryota</taxon>
        <taxon>Metazoa</taxon>
        <taxon>Ecdysozoa</taxon>
        <taxon>Nematoda</taxon>
        <taxon>Chromadorea</taxon>
        <taxon>Rhabditida</taxon>
        <taxon>Rhabditina</taxon>
        <taxon>Rhabditomorpha</taxon>
        <taxon>Rhabditoidea</taxon>
        <taxon>Rhabditidae</taxon>
        <taxon>Mesorhabditinae</taxon>
        <taxon>Mesorhabditis</taxon>
    </lineage>
</organism>
<dbReference type="GO" id="GO:0005634">
    <property type="term" value="C:nucleus"/>
    <property type="evidence" value="ECO:0007669"/>
    <property type="project" value="TreeGrafter"/>
</dbReference>
<evidence type="ECO:0000313" key="8">
    <source>
        <dbReference type="Proteomes" id="UP001177023"/>
    </source>
</evidence>
<keyword evidence="1" id="KW-0808">Transferase</keyword>
<comment type="caution">
    <text evidence="7">The sequence shown here is derived from an EMBL/GenBank/DDBJ whole genome shotgun (WGS) entry which is preliminary data.</text>
</comment>
<feature type="domain" description="Protein kinase" evidence="6">
    <location>
        <begin position="134"/>
        <end position="413"/>
    </location>
</feature>
<gene>
    <name evidence="7" type="ORF">MSPICULIGERA_LOCUS5002</name>
</gene>
<dbReference type="PROSITE" id="PS00108">
    <property type="entry name" value="PROTEIN_KINASE_ST"/>
    <property type="match status" value="1"/>
</dbReference>
<evidence type="ECO:0000256" key="4">
    <source>
        <dbReference type="ARBA" id="ARBA00022840"/>
    </source>
</evidence>
<dbReference type="SUPFAM" id="SSF56112">
    <property type="entry name" value="Protein kinase-like (PK-like)"/>
    <property type="match status" value="1"/>
</dbReference>
<dbReference type="PROSITE" id="PS50011">
    <property type="entry name" value="PROTEIN_KINASE_DOM"/>
    <property type="match status" value="1"/>
</dbReference>
<dbReference type="GO" id="GO:0005524">
    <property type="term" value="F:ATP binding"/>
    <property type="evidence" value="ECO:0007669"/>
    <property type="project" value="UniProtKB-KW"/>
</dbReference>
<accession>A0AA36FY35</accession>
<dbReference type="InterPro" id="IPR008271">
    <property type="entry name" value="Ser/Thr_kinase_AS"/>
</dbReference>
<evidence type="ECO:0000256" key="5">
    <source>
        <dbReference type="ARBA" id="ARBA00037982"/>
    </source>
</evidence>
<dbReference type="EMBL" id="CATQJA010001230">
    <property type="protein sequence ID" value="CAJ0566396.1"/>
    <property type="molecule type" value="Genomic_DNA"/>
</dbReference>
<name>A0AA36FY35_9BILA</name>
<dbReference type="InterPro" id="IPR000719">
    <property type="entry name" value="Prot_kinase_dom"/>
</dbReference>
<dbReference type="AlphaFoldDB" id="A0AA36FY35"/>
<keyword evidence="3" id="KW-0418">Kinase</keyword>
<keyword evidence="2" id="KW-0547">Nucleotide-binding</keyword>
<evidence type="ECO:0000313" key="7">
    <source>
        <dbReference type="EMBL" id="CAJ0566396.1"/>
    </source>
</evidence>
<keyword evidence="4" id="KW-0067">ATP-binding</keyword>
<sequence>MTDKLLTTISSKHTPWKFYLPWIKLKNGTDVLMILRELEVAFLTKNMEFDYLNLREAVLQRLVPVKLTDIQPILISMRNHCQDPYASSKNTEDPYPRPIQQTIKKFWKGIKTATPFVTFPKPGNQITYGPDSDRAPIKLLDRGRFRELWILPYTDPPLVMKKPLRTDDYASYLMQLRTLKDLAHENVVRYYDRPVDPQIDSAEWLIFMEYCEHGSLRDVLQNQEIAYSMATVAKWSTEMFSGLKHIQSKKIIHHDIKPDNLFVHGHGYILKLGNFESTFSELTGWVVLDMVNRSESGCKDIDFILRDDLPHLETIKKLVIGMTKRPGEVFDEDHPQISMKKVLTTKDATHGWKKLGRDEIDLKVVKPLINRFWKDIMRVGLGQTVGQPNSVVEVHADAMEHKPIGGALRKRFR</sequence>
<evidence type="ECO:0000256" key="2">
    <source>
        <dbReference type="ARBA" id="ARBA00022741"/>
    </source>
</evidence>
<evidence type="ECO:0000259" key="6">
    <source>
        <dbReference type="PROSITE" id="PS50011"/>
    </source>
</evidence>
<evidence type="ECO:0000256" key="1">
    <source>
        <dbReference type="ARBA" id="ARBA00022679"/>
    </source>
</evidence>
<keyword evidence="8" id="KW-1185">Reference proteome</keyword>
<dbReference type="CDD" id="cd00180">
    <property type="entry name" value="PKc"/>
    <property type="match status" value="1"/>
</dbReference>
<comment type="similarity">
    <text evidence="5">Belongs to the protein kinase superfamily. Ser/Thr protein kinase family. GCN2 subfamily.</text>
</comment>
<dbReference type="Pfam" id="PF00069">
    <property type="entry name" value="Pkinase"/>
    <property type="match status" value="1"/>
</dbReference>
<protein>
    <recommendedName>
        <fullName evidence="6">Protein kinase domain-containing protein</fullName>
    </recommendedName>
</protein>
<dbReference type="InterPro" id="IPR050339">
    <property type="entry name" value="CC_SR_Kinase"/>
</dbReference>